<organism evidence="5 6">
    <name type="scientific">Amanita muscaria (strain Koide BX008)</name>
    <dbReference type="NCBI Taxonomy" id="946122"/>
    <lineage>
        <taxon>Eukaryota</taxon>
        <taxon>Fungi</taxon>
        <taxon>Dikarya</taxon>
        <taxon>Basidiomycota</taxon>
        <taxon>Agaricomycotina</taxon>
        <taxon>Agaricomycetes</taxon>
        <taxon>Agaricomycetidae</taxon>
        <taxon>Agaricales</taxon>
        <taxon>Pluteineae</taxon>
        <taxon>Amanitaceae</taxon>
        <taxon>Amanita</taxon>
    </lineage>
</organism>
<dbReference type="SUPFAM" id="SSF47473">
    <property type="entry name" value="EF-hand"/>
    <property type="match status" value="1"/>
</dbReference>
<gene>
    <name evidence="5" type="ORF">M378DRAFT_368565</name>
</gene>
<sequence length="106" mass="11473">MAGQLSQDEISSFRDAFSLFDKDGDGTITINELGEVMGSLGLDSTEDERRSMMEEVDTDRNGTIDFTEFLTMMAAHGAADSEGSDELQAAFNNSTRTGTVRSTCKS</sequence>
<evidence type="ECO:0000313" key="6">
    <source>
        <dbReference type="Proteomes" id="UP000054549"/>
    </source>
</evidence>
<evidence type="ECO:0000313" key="5">
    <source>
        <dbReference type="EMBL" id="KIL66567.1"/>
    </source>
</evidence>
<keyword evidence="2" id="KW-0106">Calcium</keyword>
<name>A0A0C2WXP5_AMAMK</name>
<dbReference type="STRING" id="946122.A0A0C2WXP5"/>
<dbReference type="InterPro" id="IPR002048">
    <property type="entry name" value="EF_hand_dom"/>
</dbReference>
<dbReference type="HOGENOM" id="CLU_061288_19_4_1"/>
<dbReference type="AlphaFoldDB" id="A0A0C2WXP5"/>
<dbReference type="SMART" id="SM00054">
    <property type="entry name" value="EFh"/>
    <property type="match status" value="2"/>
</dbReference>
<feature type="domain" description="EF-hand" evidence="4">
    <location>
        <begin position="8"/>
        <end position="43"/>
    </location>
</feature>
<dbReference type="CDD" id="cd00051">
    <property type="entry name" value="EFh"/>
    <property type="match status" value="1"/>
</dbReference>
<evidence type="ECO:0000256" key="3">
    <source>
        <dbReference type="SAM" id="MobiDB-lite"/>
    </source>
</evidence>
<reference evidence="5 6" key="1">
    <citation type="submission" date="2014-04" db="EMBL/GenBank/DDBJ databases">
        <title>Evolutionary Origins and Diversification of the Mycorrhizal Mutualists.</title>
        <authorList>
            <consortium name="DOE Joint Genome Institute"/>
            <consortium name="Mycorrhizal Genomics Consortium"/>
            <person name="Kohler A."/>
            <person name="Kuo A."/>
            <person name="Nagy L.G."/>
            <person name="Floudas D."/>
            <person name="Copeland A."/>
            <person name="Barry K.W."/>
            <person name="Cichocki N."/>
            <person name="Veneault-Fourrey C."/>
            <person name="LaButti K."/>
            <person name="Lindquist E.A."/>
            <person name="Lipzen A."/>
            <person name="Lundell T."/>
            <person name="Morin E."/>
            <person name="Murat C."/>
            <person name="Riley R."/>
            <person name="Ohm R."/>
            <person name="Sun H."/>
            <person name="Tunlid A."/>
            <person name="Henrissat B."/>
            <person name="Grigoriev I.V."/>
            <person name="Hibbett D.S."/>
            <person name="Martin F."/>
        </authorList>
    </citation>
    <scope>NUCLEOTIDE SEQUENCE [LARGE SCALE GENOMIC DNA]</scope>
    <source>
        <strain evidence="5 6">Koide BX008</strain>
    </source>
</reference>
<dbReference type="FunFam" id="1.10.238.10:FF:000527">
    <property type="entry name" value="Calmodulin-3"/>
    <property type="match status" value="1"/>
</dbReference>
<dbReference type="PANTHER" id="PTHR23048:SF0">
    <property type="entry name" value="CALMODULIN LIKE 3"/>
    <property type="match status" value="1"/>
</dbReference>
<dbReference type="Pfam" id="PF13499">
    <property type="entry name" value="EF-hand_7"/>
    <property type="match status" value="1"/>
</dbReference>
<dbReference type="FunCoup" id="A0A0C2WXP5">
    <property type="interactions" value="148"/>
</dbReference>
<feature type="compositionally biased region" description="Polar residues" evidence="3">
    <location>
        <begin position="90"/>
        <end position="106"/>
    </location>
</feature>
<dbReference type="GO" id="GO:0016460">
    <property type="term" value="C:myosin II complex"/>
    <property type="evidence" value="ECO:0007669"/>
    <property type="project" value="TreeGrafter"/>
</dbReference>
<dbReference type="Proteomes" id="UP000054549">
    <property type="component" value="Unassembled WGS sequence"/>
</dbReference>
<evidence type="ECO:0000256" key="1">
    <source>
        <dbReference type="ARBA" id="ARBA00022737"/>
    </source>
</evidence>
<evidence type="ECO:0000256" key="2">
    <source>
        <dbReference type="ARBA" id="ARBA00022837"/>
    </source>
</evidence>
<dbReference type="InterPro" id="IPR050230">
    <property type="entry name" value="CALM/Myosin/TropC-like"/>
</dbReference>
<dbReference type="GO" id="GO:0005509">
    <property type="term" value="F:calcium ion binding"/>
    <property type="evidence" value="ECO:0007669"/>
    <property type="project" value="InterPro"/>
</dbReference>
<dbReference type="InterPro" id="IPR018247">
    <property type="entry name" value="EF_Hand_1_Ca_BS"/>
</dbReference>
<dbReference type="PROSITE" id="PS50222">
    <property type="entry name" value="EF_HAND_2"/>
    <property type="match status" value="2"/>
</dbReference>
<keyword evidence="6" id="KW-1185">Reference proteome</keyword>
<feature type="region of interest" description="Disordered" evidence="3">
    <location>
        <begin position="80"/>
        <end position="106"/>
    </location>
</feature>
<dbReference type="PANTHER" id="PTHR23048">
    <property type="entry name" value="MYOSIN LIGHT CHAIN 1, 3"/>
    <property type="match status" value="1"/>
</dbReference>
<dbReference type="OrthoDB" id="26525at2759"/>
<dbReference type="PROSITE" id="PS00018">
    <property type="entry name" value="EF_HAND_1"/>
    <property type="match status" value="2"/>
</dbReference>
<accession>A0A0C2WXP5</accession>
<dbReference type="InterPro" id="IPR011992">
    <property type="entry name" value="EF-hand-dom_pair"/>
</dbReference>
<dbReference type="EMBL" id="KN818235">
    <property type="protein sequence ID" value="KIL66567.1"/>
    <property type="molecule type" value="Genomic_DNA"/>
</dbReference>
<dbReference type="Gene3D" id="1.10.238.10">
    <property type="entry name" value="EF-hand"/>
    <property type="match status" value="1"/>
</dbReference>
<dbReference type="InParanoid" id="A0A0C2WXP5"/>
<protein>
    <recommendedName>
        <fullName evidence="4">EF-hand domain-containing protein</fullName>
    </recommendedName>
</protein>
<keyword evidence="1" id="KW-0677">Repeat</keyword>
<feature type="domain" description="EF-hand" evidence="4">
    <location>
        <begin position="44"/>
        <end position="79"/>
    </location>
</feature>
<evidence type="ECO:0000259" key="4">
    <source>
        <dbReference type="PROSITE" id="PS50222"/>
    </source>
</evidence>
<proteinExistence type="predicted"/>